<sequence>MECVTDTFINDGVGLGFSDAEKINNLEMDTCPGFVSDGSNKVVWVNEAYRKMMTEGEVAENGLMVWLVVKEKFPHFSPAFACRLRVIQQTKHGHKWNRIVSCDVWRMEFSGFAWKLDVNTALSLGI</sequence>
<organism evidence="2 3">
    <name type="scientific">Handroanthus impetiginosus</name>
    <dbReference type="NCBI Taxonomy" id="429701"/>
    <lineage>
        <taxon>Eukaryota</taxon>
        <taxon>Viridiplantae</taxon>
        <taxon>Streptophyta</taxon>
        <taxon>Embryophyta</taxon>
        <taxon>Tracheophyta</taxon>
        <taxon>Spermatophyta</taxon>
        <taxon>Magnoliopsida</taxon>
        <taxon>eudicotyledons</taxon>
        <taxon>Gunneridae</taxon>
        <taxon>Pentapetalae</taxon>
        <taxon>asterids</taxon>
        <taxon>lamiids</taxon>
        <taxon>Lamiales</taxon>
        <taxon>Bignoniaceae</taxon>
        <taxon>Crescentiina</taxon>
        <taxon>Tabebuia alliance</taxon>
        <taxon>Handroanthus</taxon>
    </lineage>
</organism>
<name>A0A2G9G3F9_9LAMI</name>
<dbReference type="EMBL" id="NKXS01007432">
    <property type="protein sequence ID" value="PIM99684.1"/>
    <property type="molecule type" value="Genomic_DNA"/>
</dbReference>
<dbReference type="STRING" id="429701.A0A2G9G3F9"/>
<dbReference type="OrthoDB" id="1898295at2759"/>
<gene>
    <name evidence="2" type="ORF">CDL12_27811</name>
</gene>
<dbReference type="AlphaFoldDB" id="A0A2G9G3F9"/>
<dbReference type="InterPro" id="IPR057710">
    <property type="entry name" value="DUF7950"/>
</dbReference>
<dbReference type="PANTHER" id="PTHR33595:SF7">
    <property type="entry name" value="OS12G0242500 PROTEIN"/>
    <property type="match status" value="1"/>
</dbReference>
<protein>
    <recommendedName>
        <fullName evidence="1">DUF7950 domain-containing protein</fullName>
    </recommendedName>
</protein>
<feature type="domain" description="DUF7950" evidence="1">
    <location>
        <begin position="1"/>
        <end position="123"/>
    </location>
</feature>
<comment type="caution">
    <text evidence="2">The sequence shown here is derived from an EMBL/GenBank/DDBJ whole genome shotgun (WGS) entry which is preliminary data.</text>
</comment>
<evidence type="ECO:0000313" key="3">
    <source>
        <dbReference type="Proteomes" id="UP000231279"/>
    </source>
</evidence>
<dbReference type="Proteomes" id="UP000231279">
    <property type="component" value="Unassembled WGS sequence"/>
</dbReference>
<evidence type="ECO:0000259" key="1">
    <source>
        <dbReference type="Pfam" id="PF25821"/>
    </source>
</evidence>
<proteinExistence type="predicted"/>
<evidence type="ECO:0000313" key="2">
    <source>
        <dbReference type="EMBL" id="PIM99684.1"/>
    </source>
</evidence>
<dbReference type="PANTHER" id="PTHR33595">
    <property type="entry name" value="VON WILLEBRAND FACTOR A DOMAIN PROTEIN"/>
    <property type="match status" value="1"/>
</dbReference>
<reference evidence="3" key="1">
    <citation type="journal article" date="2018" name="Gigascience">
        <title>Genome assembly of the Pink Ipe (Handroanthus impetiginosus, Bignoniaceae), a highly valued, ecologically keystone Neotropical timber forest tree.</title>
        <authorList>
            <person name="Silva-Junior O.B."/>
            <person name="Grattapaglia D."/>
            <person name="Novaes E."/>
            <person name="Collevatti R.G."/>
        </authorList>
    </citation>
    <scope>NUCLEOTIDE SEQUENCE [LARGE SCALE GENOMIC DNA]</scope>
    <source>
        <strain evidence="3">cv. UFG-1</strain>
    </source>
</reference>
<accession>A0A2G9G3F9</accession>
<dbReference type="Pfam" id="PF25821">
    <property type="entry name" value="DUF7950"/>
    <property type="match status" value="1"/>
</dbReference>
<keyword evidence="3" id="KW-1185">Reference proteome</keyword>